<gene>
    <name evidence="2" type="ORF">PYX00_010874</name>
</gene>
<dbReference type="AlphaFoldDB" id="A0AAW2H6K3"/>
<proteinExistence type="predicted"/>
<organism evidence="2">
    <name type="scientific">Menopon gallinae</name>
    <name type="common">poultry shaft louse</name>
    <dbReference type="NCBI Taxonomy" id="328185"/>
    <lineage>
        <taxon>Eukaryota</taxon>
        <taxon>Metazoa</taxon>
        <taxon>Ecdysozoa</taxon>
        <taxon>Arthropoda</taxon>
        <taxon>Hexapoda</taxon>
        <taxon>Insecta</taxon>
        <taxon>Pterygota</taxon>
        <taxon>Neoptera</taxon>
        <taxon>Paraneoptera</taxon>
        <taxon>Psocodea</taxon>
        <taxon>Troctomorpha</taxon>
        <taxon>Phthiraptera</taxon>
        <taxon>Amblycera</taxon>
        <taxon>Menoponidae</taxon>
        <taxon>Menopon</taxon>
    </lineage>
</organism>
<name>A0AAW2H6K3_9NEOP</name>
<keyword evidence="1" id="KW-0175">Coiled coil</keyword>
<feature type="coiled-coil region" evidence="1">
    <location>
        <begin position="9"/>
        <end position="47"/>
    </location>
</feature>
<accession>A0AAW2H6K3</accession>
<sequence length="204" mass="22936">MQLDQITLLQEKINKVVQLTRRLREENQALKIQLAEASQRLKDWQEHEQGSLQNSKEKQKALSLALGLLDSMLDENADEPCLEQEQEKALKYLADEDIAYLAGLVDCYQTHVKTASLYVVGAQACPLKAETSLKVAILAGVLLADKFFKQKRRLKELSTCLDAKQISSSSDQQDQSFCDSNFKGNHLKLVEGLVSKLESVLEEN</sequence>
<dbReference type="EMBL" id="JARGDH010000065">
    <property type="protein sequence ID" value="KAL0263937.1"/>
    <property type="molecule type" value="Genomic_DNA"/>
</dbReference>
<comment type="caution">
    <text evidence="2">The sequence shown here is derived from an EMBL/GenBank/DDBJ whole genome shotgun (WGS) entry which is preliminary data.</text>
</comment>
<evidence type="ECO:0000256" key="1">
    <source>
        <dbReference type="SAM" id="Coils"/>
    </source>
</evidence>
<evidence type="ECO:0000313" key="2">
    <source>
        <dbReference type="EMBL" id="KAL0263937.1"/>
    </source>
</evidence>
<protein>
    <submittedName>
        <fullName evidence="2">Uncharacterized protein</fullName>
    </submittedName>
</protein>
<reference evidence="2" key="1">
    <citation type="journal article" date="2024" name="Gigascience">
        <title>Chromosome-level genome of the poultry shaft louse Menopon gallinae provides insight into the host-switching and adaptive evolution of parasitic lice.</title>
        <authorList>
            <person name="Xu Y."/>
            <person name="Ma L."/>
            <person name="Liu S."/>
            <person name="Liang Y."/>
            <person name="Liu Q."/>
            <person name="He Z."/>
            <person name="Tian L."/>
            <person name="Duan Y."/>
            <person name="Cai W."/>
            <person name="Li H."/>
            <person name="Song F."/>
        </authorList>
    </citation>
    <scope>NUCLEOTIDE SEQUENCE</scope>
    <source>
        <strain evidence="2">Cailab_2023a</strain>
    </source>
</reference>